<name>U4LH59_PYROM</name>
<organism evidence="2 3">
    <name type="scientific">Pyronema omphalodes (strain CBS 100304)</name>
    <name type="common">Pyronema confluens</name>
    <dbReference type="NCBI Taxonomy" id="1076935"/>
    <lineage>
        <taxon>Eukaryota</taxon>
        <taxon>Fungi</taxon>
        <taxon>Dikarya</taxon>
        <taxon>Ascomycota</taxon>
        <taxon>Pezizomycotina</taxon>
        <taxon>Pezizomycetes</taxon>
        <taxon>Pezizales</taxon>
        <taxon>Pyronemataceae</taxon>
        <taxon>Pyronema</taxon>
    </lineage>
</organism>
<accession>U4LH59</accession>
<dbReference type="OrthoDB" id="3596604at2759"/>
<dbReference type="Proteomes" id="UP000018144">
    <property type="component" value="Unassembled WGS sequence"/>
</dbReference>
<feature type="transmembrane region" description="Helical" evidence="1">
    <location>
        <begin position="32"/>
        <end position="57"/>
    </location>
</feature>
<reference evidence="2 3" key="1">
    <citation type="journal article" date="2013" name="PLoS Genet.">
        <title>The genome and development-dependent transcriptomes of Pyronema confluens: a window into fungal evolution.</title>
        <authorList>
            <person name="Traeger S."/>
            <person name="Altegoer F."/>
            <person name="Freitag M."/>
            <person name="Gabaldon T."/>
            <person name="Kempken F."/>
            <person name="Kumar A."/>
            <person name="Marcet-Houben M."/>
            <person name="Poggeler S."/>
            <person name="Stajich J.E."/>
            <person name="Nowrousian M."/>
        </authorList>
    </citation>
    <scope>NUCLEOTIDE SEQUENCE [LARGE SCALE GENOMIC DNA]</scope>
    <source>
        <strain evidence="3">CBS 100304</strain>
        <tissue evidence="2">Vegetative mycelium</tissue>
    </source>
</reference>
<dbReference type="EMBL" id="HF935497">
    <property type="protein sequence ID" value="CCX30842.1"/>
    <property type="molecule type" value="Genomic_DNA"/>
</dbReference>
<protein>
    <submittedName>
        <fullName evidence="2">Uncharacterized protein</fullName>
    </submittedName>
</protein>
<evidence type="ECO:0000313" key="2">
    <source>
        <dbReference type="EMBL" id="CCX30842.1"/>
    </source>
</evidence>
<keyword evidence="1" id="KW-0812">Transmembrane</keyword>
<sequence>MSLEQFRKLLQSYMKCCNEFKGNPCVWRVSKAIFLFFYVLVFGIGTNVLIILLGMAFTYDASNVIRMHAERTVRITSMEEFWPLNSVTRFPGLYDAIGPVDTEDEKWGIAHTYGEIGIGVSTADSSQSLAENSKPSIEQSADDFPNWSYHFREYSLELSQQHLSFRTERVVRVQPQCEKFPMTTEWSAAQNRDILVLESTAGQSPDVSWLEVYKGNGTTWAYPIAENNGSSGPGCGPRCIRLYAGSFHDHNTSTSRPDFMFYNCTVTISKVEKADPQNPLHNFPDSTAKLLGASIALETGHQQYLLNYSMVHYSKSVIWGNLTSNDNRQTADVMGRWVAGAIATMDDINMKKKGSGDTLGIGVLLKVNWERVTIFLSLIVAVQSALTLFAAFCLFIGRPEVAADEPEAGNPRAVTVTEKKLPETSAVQIPKNSQEDIVSSSRG</sequence>
<gene>
    <name evidence="2" type="ORF">PCON_09443</name>
</gene>
<evidence type="ECO:0000256" key="1">
    <source>
        <dbReference type="SAM" id="Phobius"/>
    </source>
</evidence>
<dbReference type="AlphaFoldDB" id="U4LH59"/>
<evidence type="ECO:0000313" key="3">
    <source>
        <dbReference type="Proteomes" id="UP000018144"/>
    </source>
</evidence>
<keyword evidence="1" id="KW-0472">Membrane</keyword>
<feature type="transmembrane region" description="Helical" evidence="1">
    <location>
        <begin position="374"/>
        <end position="397"/>
    </location>
</feature>
<keyword evidence="1" id="KW-1133">Transmembrane helix</keyword>
<keyword evidence="3" id="KW-1185">Reference proteome</keyword>
<proteinExistence type="predicted"/>